<keyword evidence="3 6" id="KW-0812">Transmembrane</keyword>
<evidence type="ECO:0000259" key="7">
    <source>
        <dbReference type="SMART" id="SM00849"/>
    </source>
</evidence>
<dbReference type="InterPro" id="IPR035681">
    <property type="entry name" value="ComA-like_MBL"/>
</dbReference>
<evidence type="ECO:0000313" key="11">
    <source>
        <dbReference type="Proteomes" id="UP001644750"/>
    </source>
</evidence>
<feature type="transmembrane region" description="Helical" evidence="6">
    <location>
        <begin position="389"/>
        <end position="412"/>
    </location>
</feature>
<accession>A0A173UCC7</accession>
<dbReference type="EMBL" id="CYXY01000018">
    <property type="protein sequence ID" value="CUN11168.1"/>
    <property type="molecule type" value="Genomic_DNA"/>
</dbReference>
<gene>
    <name evidence="8" type="ORF">ERS852571_02592</name>
    <name evidence="9" type="ORF">G5A72_13700</name>
</gene>
<keyword evidence="11" id="KW-1185">Reference proteome</keyword>
<dbReference type="SUPFAM" id="SSF56281">
    <property type="entry name" value="Metallo-hydrolase/oxidoreductase"/>
    <property type="match status" value="1"/>
</dbReference>
<evidence type="ECO:0000313" key="9">
    <source>
        <dbReference type="EMBL" id="NSJ80611.1"/>
    </source>
</evidence>
<dbReference type="GO" id="GO:0030420">
    <property type="term" value="P:establishment of competence for transformation"/>
    <property type="evidence" value="ECO:0007669"/>
    <property type="project" value="InterPro"/>
</dbReference>
<dbReference type="Pfam" id="PF03772">
    <property type="entry name" value="Competence"/>
    <property type="match status" value="1"/>
</dbReference>
<dbReference type="PANTHER" id="PTHR30619:SF7">
    <property type="entry name" value="BETA-LACTAMASE DOMAIN PROTEIN"/>
    <property type="match status" value="1"/>
</dbReference>
<evidence type="ECO:0000256" key="6">
    <source>
        <dbReference type="SAM" id="Phobius"/>
    </source>
</evidence>
<dbReference type="PANTHER" id="PTHR30619">
    <property type="entry name" value="DNA INTERNALIZATION/COMPETENCE PROTEIN COMEC/REC2"/>
    <property type="match status" value="1"/>
</dbReference>
<dbReference type="InterPro" id="IPR025405">
    <property type="entry name" value="DUF4131"/>
</dbReference>
<dbReference type="SMART" id="SM00849">
    <property type="entry name" value="Lactamase_B"/>
    <property type="match status" value="1"/>
</dbReference>
<feature type="transmembrane region" description="Helical" evidence="6">
    <location>
        <begin position="463"/>
        <end position="480"/>
    </location>
</feature>
<evidence type="ECO:0000313" key="8">
    <source>
        <dbReference type="EMBL" id="CUN11168.1"/>
    </source>
</evidence>
<evidence type="ECO:0000256" key="5">
    <source>
        <dbReference type="ARBA" id="ARBA00023136"/>
    </source>
</evidence>
<evidence type="ECO:0000256" key="4">
    <source>
        <dbReference type="ARBA" id="ARBA00022989"/>
    </source>
</evidence>
<dbReference type="InterPro" id="IPR036866">
    <property type="entry name" value="RibonucZ/Hydroxyglut_hydro"/>
</dbReference>
<feature type="transmembrane region" description="Helical" evidence="6">
    <location>
        <begin position="328"/>
        <end position="345"/>
    </location>
</feature>
<dbReference type="Proteomes" id="UP000095553">
    <property type="component" value="Unassembled WGS sequence"/>
</dbReference>
<reference evidence="9" key="3">
    <citation type="submission" date="2020-02" db="EMBL/GenBank/DDBJ databases">
        <authorList>
            <person name="Littmann E."/>
            <person name="Sorbara M."/>
        </authorList>
    </citation>
    <scope>NUCLEOTIDE SEQUENCE</scope>
    <source>
        <strain evidence="9">MSK.14.57</strain>
    </source>
</reference>
<dbReference type="EMBL" id="JAAITB010000035">
    <property type="protein sequence ID" value="NSJ80611.1"/>
    <property type="molecule type" value="Genomic_DNA"/>
</dbReference>
<evidence type="ECO:0000256" key="3">
    <source>
        <dbReference type="ARBA" id="ARBA00022692"/>
    </source>
</evidence>
<name>A0A173UCC7_ANAHA</name>
<sequence length="729" mass="82868">MKQRPMVLIFAGVLSGTAVVWNIMSMTAAFYLLTGICLLASLIFSDRRYGWVVVGILAGILLSLGFKTSMKLDLIQVKEKATEYTMGRVLEVSKTKKGKLAVLLKNKNLEGKILLYTPEDEKIIPGDILRFQGELEEWEDTDNPGQFSSRHYYFSKGIYYHVYSKNIEIEGHQNIYFQEKILQCREYMKHQLEIQYKNEVSDFLKGMLIGDKNGLSDEVKDDFKESGLIHLLAVSGLHISLAGRRVYKLVRKWCGNFVVGSLAGMTGAVFYCILTGGSGSSLRAVMMLGVYFLSEILGEHYDMMSAGAFAGIVLLIMCPYRIYDTGFLYSFTAVFVIAIYQLVKPKMKGKYYKLKESLSFCIFIQIGMLPLIIYFQYEAPAFSFLANVAAVPLATCAFTLAFLLIFLPYTVFHEAISWMIQGVLWISRQSYGMLTIGHVPFLWVFLFYFMTGLWIWKKNGQNRHIRISLAYVIMIILIWIPMARRKSLAFLDVGQGDCFVADTKSGAIIFDGGSSSEDQVGRYRILPYMKYLGYQKIQIAVISHMDIDHYSGIKELLEMGKIKYLGLPEIPKDDTMKKIIGIAKKRGTTIFYLSRGRQITTKDGSLKVLHPQKNSQMEKNAASLVMQGKIFGYRVLLTGDVEKEGEEELLSEELERADILKAAHHGSKNSTSNEFLQKVQPKQTVISCGKQNRYGHPHLETIHRLQTYHTKIYRTDRSGAIIFFKRRDG</sequence>
<proteinExistence type="predicted"/>
<dbReference type="NCBIfam" id="TIGR00360">
    <property type="entry name" value="ComEC_N-term"/>
    <property type="match status" value="1"/>
</dbReference>
<dbReference type="Pfam" id="PF00753">
    <property type="entry name" value="Lactamase_B"/>
    <property type="match status" value="1"/>
</dbReference>
<evidence type="ECO:0000256" key="1">
    <source>
        <dbReference type="ARBA" id="ARBA00004651"/>
    </source>
</evidence>
<dbReference type="InterPro" id="IPR004477">
    <property type="entry name" value="ComEC_N"/>
</dbReference>
<organism evidence="8 10">
    <name type="scientific">Anaerostipes hadrus</name>
    <dbReference type="NCBI Taxonomy" id="649756"/>
    <lineage>
        <taxon>Bacteria</taxon>
        <taxon>Bacillati</taxon>
        <taxon>Bacillota</taxon>
        <taxon>Clostridia</taxon>
        <taxon>Lachnospirales</taxon>
        <taxon>Lachnospiraceae</taxon>
        <taxon>Anaerostipes</taxon>
    </lineage>
</organism>
<evidence type="ECO:0000256" key="2">
    <source>
        <dbReference type="ARBA" id="ARBA00022475"/>
    </source>
</evidence>
<dbReference type="InterPro" id="IPR001279">
    <property type="entry name" value="Metallo-B-lactamas"/>
</dbReference>
<feature type="transmembrane region" description="Helical" evidence="6">
    <location>
        <begin position="253"/>
        <end position="274"/>
    </location>
</feature>
<dbReference type="GO" id="GO:0005886">
    <property type="term" value="C:plasma membrane"/>
    <property type="evidence" value="ECO:0007669"/>
    <property type="project" value="UniProtKB-SubCell"/>
</dbReference>
<dbReference type="Gene3D" id="3.60.15.10">
    <property type="entry name" value="Ribonuclease Z/Hydroxyacylglutathione hydrolase-like"/>
    <property type="match status" value="1"/>
</dbReference>
<reference evidence="9 11" key="2">
    <citation type="journal article" date="2020" name="Cell Host Microbe">
        <title>Functional and Genomic Variation between Human-Derived Isolates of Lachnospiraceae Reveals Inter- and Intra-Species Diversity.</title>
        <authorList>
            <person name="Sorbara M.T."/>
            <person name="Littmann E.R."/>
            <person name="Fontana E."/>
            <person name="Moody T.U."/>
            <person name="Kohout C.E."/>
            <person name="Gjonbalaj M."/>
            <person name="Eaton V."/>
            <person name="Seok R."/>
            <person name="Leiner I.M."/>
            <person name="Pamer E.G."/>
        </authorList>
    </citation>
    <scope>NUCLEOTIDE SEQUENCE [LARGE SCALE GENOMIC DNA]</scope>
    <source>
        <strain evidence="9 11">MSK.14.57</strain>
    </source>
</reference>
<feature type="transmembrane region" description="Helical" evidence="6">
    <location>
        <begin position="304"/>
        <end position="322"/>
    </location>
</feature>
<comment type="subcellular location">
    <subcellularLocation>
        <location evidence="1">Cell membrane</location>
        <topology evidence="1">Multi-pass membrane protein</topology>
    </subcellularLocation>
</comment>
<dbReference type="Pfam" id="PF13567">
    <property type="entry name" value="DUF4131"/>
    <property type="match status" value="1"/>
</dbReference>
<dbReference type="CDD" id="cd07731">
    <property type="entry name" value="ComA-like_MBL-fold"/>
    <property type="match status" value="1"/>
</dbReference>
<feature type="domain" description="Metallo-beta-lactamase" evidence="7">
    <location>
        <begin position="495"/>
        <end position="690"/>
    </location>
</feature>
<protein>
    <submittedName>
        <fullName evidence="8">ComEC family competence protein</fullName>
    </submittedName>
    <submittedName>
        <fullName evidence="9">DNA internalization-related competence protein ComEC/Rec2</fullName>
    </submittedName>
</protein>
<feature type="transmembrane region" description="Helical" evidence="6">
    <location>
        <begin position="433"/>
        <end position="457"/>
    </location>
</feature>
<reference evidence="8 10" key="1">
    <citation type="submission" date="2015-09" db="EMBL/GenBank/DDBJ databases">
        <authorList>
            <consortium name="Pathogen Informatics"/>
        </authorList>
    </citation>
    <scope>NUCLEOTIDE SEQUENCE [LARGE SCALE GENOMIC DNA]</scope>
    <source>
        <strain evidence="8 10">2789STDY5834959</strain>
    </source>
</reference>
<feature type="transmembrane region" description="Helical" evidence="6">
    <location>
        <begin position="49"/>
        <end position="66"/>
    </location>
</feature>
<dbReference type="Proteomes" id="UP001644750">
    <property type="component" value="Unassembled WGS sequence"/>
</dbReference>
<keyword evidence="5 6" id="KW-0472">Membrane</keyword>
<dbReference type="InterPro" id="IPR004797">
    <property type="entry name" value="Competence_ComEC/Rec2"/>
</dbReference>
<keyword evidence="4 6" id="KW-1133">Transmembrane helix</keyword>
<evidence type="ECO:0000313" key="10">
    <source>
        <dbReference type="Proteomes" id="UP000095553"/>
    </source>
</evidence>
<dbReference type="NCBIfam" id="TIGR00361">
    <property type="entry name" value="ComEC_Rec2"/>
    <property type="match status" value="1"/>
</dbReference>
<dbReference type="RefSeq" id="WP_055073273.1">
    <property type="nucleotide sequence ID" value="NZ_CYXY01000018.1"/>
</dbReference>
<feature type="transmembrane region" description="Helical" evidence="6">
    <location>
        <begin position="357"/>
        <end position="377"/>
    </location>
</feature>
<keyword evidence="2" id="KW-1003">Cell membrane</keyword>
<dbReference type="AlphaFoldDB" id="A0A173UCC7"/>
<dbReference type="InterPro" id="IPR052159">
    <property type="entry name" value="Competence_DNA_uptake"/>
</dbReference>